<organism evidence="1 2">
    <name type="scientific">Flavobacterium frigoris (strain PS1)</name>
    <dbReference type="NCBI Taxonomy" id="1086011"/>
    <lineage>
        <taxon>Bacteria</taxon>
        <taxon>Pseudomonadati</taxon>
        <taxon>Bacteroidota</taxon>
        <taxon>Flavobacteriia</taxon>
        <taxon>Flavobacteriales</taxon>
        <taxon>Flavobacteriaceae</taxon>
        <taxon>Flavobacterium</taxon>
    </lineage>
</organism>
<sequence>MNTFEVNLRAKSKRKGFLIESIFPQDSEQKAVLDLQKIMEETCSPEHLLLASINSCLMASFLTAIENSTIQIISFESSSSCTIETIKGTDTITEIMLRPKVVIPYFQNPERVRYILEMSKNSCLILNTLKANIHLDPEVSIELTLISKDEKYDHAEK</sequence>
<accession>H7FUD4</accession>
<dbReference type="PANTHER" id="PTHR42830:SF2">
    <property type="entry name" value="OSMC_OHR FAMILY PROTEIN"/>
    <property type="match status" value="1"/>
</dbReference>
<dbReference type="SUPFAM" id="SSF82784">
    <property type="entry name" value="OsmC-like"/>
    <property type="match status" value="1"/>
</dbReference>
<dbReference type="InterPro" id="IPR052707">
    <property type="entry name" value="OsmC_Ohr_Peroxiredoxin"/>
</dbReference>
<reference evidence="1 2" key="1">
    <citation type="journal article" date="2014" name="Acta Crystallogr. D">
        <title>Structure-based characterization and antifreeze properties of a hyperactive ice-binding protein from the Antarctic bacterium Flavobacterium frigoris PS1.</title>
        <authorList>
            <person name="Do H."/>
            <person name="Kim S.J."/>
            <person name="Kim H.J."/>
            <person name="Lee J.H."/>
        </authorList>
    </citation>
    <scope>NUCLEOTIDE SEQUENCE [LARGE SCALE GENOMIC DNA]</scope>
    <source>
        <strain evidence="1 2">PS1</strain>
    </source>
</reference>
<proteinExistence type="predicted"/>
<dbReference type="STRING" id="1086011.HJ01_02679"/>
<protein>
    <submittedName>
        <fullName evidence="1">OsmC-like protein</fullName>
    </submittedName>
</protein>
<dbReference type="EMBL" id="AHKF01000020">
    <property type="protein sequence ID" value="EIA07811.1"/>
    <property type="molecule type" value="Genomic_DNA"/>
</dbReference>
<dbReference type="PATRIC" id="fig|1086011.3.peg.2626"/>
<comment type="caution">
    <text evidence="1">The sequence shown here is derived from an EMBL/GenBank/DDBJ whole genome shotgun (WGS) entry which is preliminary data.</text>
</comment>
<dbReference type="OrthoDB" id="9795405at2"/>
<name>H7FUD4_FLAFP</name>
<dbReference type="InterPro" id="IPR015946">
    <property type="entry name" value="KH_dom-like_a/b"/>
</dbReference>
<dbReference type="eggNOG" id="COG1764">
    <property type="taxonomic scope" value="Bacteria"/>
</dbReference>
<dbReference type="RefSeq" id="WP_007138856.1">
    <property type="nucleotide sequence ID" value="NZ_AHKF01000020.1"/>
</dbReference>
<keyword evidence="2" id="KW-1185">Reference proteome</keyword>
<dbReference type="Gene3D" id="3.30.300.20">
    <property type="match status" value="1"/>
</dbReference>
<dbReference type="AlphaFoldDB" id="H7FUD4"/>
<dbReference type="InterPro" id="IPR036102">
    <property type="entry name" value="OsmC/Ohrsf"/>
</dbReference>
<evidence type="ECO:0000313" key="1">
    <source>
        <dbReference type="EMBL" id="EIA07811.1"/>
    </source>
</evidence>
<dbReference type="InterPro" id="IPR003718">
    <property type="entry name" value="OsmC/Ohr_fam"/>
</dbReference>
<evidence type="ECO:0000313" key="2">
    <source>
        <dbReference type="Proteomes" id="UP000005566"/>
    </source>
</evidence>
<dbReference type="PANTHER" id="PTHR42830">
    <property type="entry name" value="OSMOTICALLY INDUCIBLE FAMILY PROTEIN"/>
    <property type="match status" value="1"/>
</dbReference>
<dbReference type="Pfam" id="PF02566">
    <property type="entry name" value="OsmC"/>
    <property type="match status" value="1"/>
</dbReference>
<gene>
    <name evidence="1" type="ORF">HJ01_02679</name>
</gene>
<dbReference type="Proteomes" id="UP000005566">
    <property type="component" value="Unassembled WGS sequence"/>
</dbReference>